<accession>A0A5D0XW53</accession>
<evidence type="ECO:0000313" key="3">
    <source>
        <dbReference type="EMBL" id="TYD00232.1"/>
    </source>
</evidence>
<protein>
    <recommendedName>
        <fullName evidence="2">Outer membrane channel protein CpnT-like N-terminal domain-containing protein</fullName>
    </recommendedName>
</protein>
<evidence type="ECO:0000313" key="4">
    <source>
        <dbReference type="Proteomes" id="UP000323410"/>
    </source>
</evidence>
<sequence length="494" mass="50203">MGVLRVDTDRHIEAAILESIAGRRIADAAHLAESSLQHTSGMAGWAAVGAEWAASYDPAASEVLRACHDLALASSDTALALTLAAGRYISAEHVASMGLSRFFTPPTPAAVEEGAGTRIPSAGAPNPGWPPPSWDIIAGIAGVIWPAGDPDLLASAAAAWAALADDIRAAIDGPGAEAAFAVRCLQSEDLALFRERSTVIRESGRLIAQASRDIAAGCEELATAVRTAHQELVDETEGFVLECAALAAVGVALSLVTLGGSAAVTTLVGAARTAQMVARVHGVISRLALLARTRAVATRLSGATRMTAGLRTPACPITSMRSAPGWTRQSAPFAGARASTGRPSRLAPAARVLRPVGSAGLKLLDSRAVSVALSSPASLVRGRLSLPARRMVVGPGAVGGSASDQVFALLRSKGLGSSVLPAAEAAVRTRDRIETARGLVALPGALKDRYGAVVVDAGPVRSPGRLTGVRASPGPGPTIGSSPVRRTSRPAASP</sequence>
<dbReference type="Pfam" id="PF25547">
    <property type="entry name" value="WXG100_2"/>
    <property type="match status" value="1"/>
</dbReference>
<evidence type="ECO:0000256" key="1">
    <source>
        <dbReference type="SAM" id="MobiDB-lite"/>
    </source>
</evidence>
<feature type="region of interest" description="Disordered" evidence="1">
    <location>
        <begin position="462"/>
        <end position="494"/>
    </location>
</feature>
<dbReference type="OrthoDB" id="4504727at2"/>
<dbReference type="RefSeq" id="WP_148599538.1">
    <property type="nucleotide sequence ID" value="NZ_VSLD01000001.1"/>
</dbReference>
<feature type="domain" description="Outer membrane channel protein CpnT-like N-terminal" evidence="2">
    <location>
        <begin position="132"/>
        <end position="262"/>
    </location>
</feature>
<gene>
    <name evidence="3" type="ORF">FQ377_01865</name>
</gene>
<dbReference type="InterPro" id="IPR057746">
    <property type="entry name" value="CpnT-like_N"/>
</dbReference>
<reference evidence="3 4" key="1">
    <citation type="submission" date="2019-08" db="EMBL/GenBank/DDBJ databases">
        <title>Genone of Arthrobacter echini P9.</title>
        <authorList>
            <person name="Bowman J.P."/>
        </authorList>
    </citation>
    <scope>NUCLEOTIDE SEQUENCE [LARGE SCALE GENOMIC DNA]</scope>
    <source>
        <strain evidence="3 4">P9</strain>
    </source>
</reference>
<proteinExistence type="predicted"/>
<dbReference type="Proteomes" id="UP000323410">
    <property type="component" value="Unassembled WGS sequence"/>
</dbReference>
<comment type="caution">
    <text evidence="3">The sequence shown here is derived from an EMBL/GenBank/DDBJ whole genome shotgun (WGS) entry which is preliminary data.</text>
</comment>
<dbReference type="AlphaFoldDB" id="A0A5D0XW53"/>
<evidence type="ECO:0000259" key="2">
    <source>
        <dbReference type="Pfam" id="PF25547"/>
    </source>
</evidence>
<keyword evidence="4" id="KW-1185">Reference proteome</keyword>
<name>A0A5D0XW53_9MICC</name>
<organism evidence="3 4">
    <name type="scientific">Arthrobacter echini</name>
    <dbReference type="NCBI Taxonomy" id="1529066"/>
    <lineage>
        <taxon>Bacteria</taxon>
        <taxon>Bacillati</taxon>
        <taxon>Actinomycetota</taxon>
        <taxon>Actinomycetes</taxon>
        <taxon>Micrococcales</taxon>
        <taxon>Micrococcaceae</taxon>
        <taxon>Arthrobacter</taxon>
    </lineage>
</organism>
<dbReference type="EMBL" id="VSLD01000001">
    <property type="protein sequence ID" value="TYD00232.1"/>
    <property type="molecule type" value="Genomic_DNA"/>
</dbReference>